<protein>
    <recommendedName>
        <fullName evidence="3">Protein GrpE</fullName>
    </recommendedName>
    <alternativeName>
        <fullName evidence="3">HSP-70 cofactor</fullName>
    </alternativeName>
</protein>
<evidence type="ECO:0000313" key="13">
    <source>
        <dbReference type="EMBL" id="TDA76731.1"/>
    </source>
</evidence>
<dbReference type="Proteomes" id="UP000294527">
    <property type="component" value="Unassembled WGS sequence"/>
</dbReference>
<evidence type="ECO:0000313" key="12">
    <source>
        <dbReference type="EMBL" id="RGV72358.1"/>
    </source>
</evidence>
<dbReference type="EMBL" id="VVZV01000018">
    <property type="protein sequence ID" value="KAA5317306.1"/>
    <property type="molecule type" value="Genomic_DNA"/>
</dbReference>
<keyword evidence="2 3" id="KW-0143">Chaperone</keyword>
<feature type="region of interest" description="Disordered" evidence="6">
    <location>
        <begin position="1"/>
        <end position="28"/>
    </location>
</feature>
<dbReference type="GO" id="GO:0000774">
    <property type="term" value="F:adenyl-nucleotide exchange factor activity"/>
    <property type="evidence" value="ECO:0007669"/>
    <property type="project" value="InterPro"/>
</dbReference>
<dbReference type="Proteomes" id="UP000777173">
    <property type="component" value="Unassembled WGS sequence"/>
</dbReference>
<dbReference type="EMBL" id="QRZL01000024">
    <property type="protein sequence ID" value="RGV72358.1"/>
    <property type="molecule type" value="Genomic_DNA"/>
</dbReference>
<reference evidence="10" key="6">
    <citation type="submission" date="2021-06" db="EMBL/GenBank/DDBJ databases">
        <title>Collection of gut derived symbiotic bacterial strains cultured from healthy donors.</title>
        <authorList>
            <person name="Lin H."/>
            <person name="Littmann E."/>
            <person name="Pamer E.G."/>
        </authorList>
    </citation>
    <scope>NUCLEOTIDE SEQUENCE</scope>
    <source>
        <strain evidence="10">MSK.5.10</strain>
    </source>
</reference>
<dbReference type="NCBIfam" id="NF010738">
    <property type="entry name" value="PRK14140.1"/>
    <property type="match status" value="1"/>
</dbReference>
<dbReference type="Gene3D" id="2.30.22.10">
    <property type="entry name" value="Head domain of nucleotide exchange factor GrpE"/>
    <property type="match status" value="1"/>
</dbReference>
<dbReference type="Gene3D" id="3.90.20.20">
    <property type="match status" value="1"/>
</dbReference>
<dbReference type="PANTHER" id="PTHR21237:SF23">
    <property type="entry name" value="GRPE PROTEIN HOMOLOG, MITOCHONDRIAL"/>
    <property type="match status" value="1"/>
</dbReference>
<keyword evidence="3" id="KW-0963">Cytoplasm</keyword>
<dbReference type="Proteomes" id="UP000283678">
    <property type="component" value="Unassembled WGS sequence"/>
</dbReference>
<dbReference type="HAMAP" id="MF_01151">
    <property type="entry name" value="GrpE"/>
    <property type="match status" value="1"/>
</dbReference>
<feature type="coiled-coil region" evidence="5">
    <location>
        <begin position="43"/>
        <end position="87"/>
    </location>
</feature>
<evidence type="ECO:0000313" key="18">
    <source>
        <dbReference type="Proteomes" id="UP000294834"/>
    </source>
</evidence>
<dbReference type="EMBL" id="SLTU01000001">
    <property type="protein sequence ID" value="TDA76731.1"/>
    <property type="molecule type" value="Genomic_DNA"/>
</dbReference>
<comment type="subunit">
    <text evidence="3">Homodimer.</text>
</comment>
<comment type="subcellular location">
    <subcellularLocation>
        <location evidence="3">Cytoplasm</location>
    </subcellularLocation>
</comment>
<dbReference type="GO" id="GO:0006457">
    <property type="term" value="P:protein folding"/>
    <property type="evidence" value="ECO:0007669"/>
    <property type="project" value="InterPro"/>
</dbReference>
<dbReference type="EMBL" id="VOIF01000015">
    <property type="protein sequence ID" value="TWV70362.1"/>
    <property type="molecule type" value="Genomic_DNA"/>
</dbReference>
<dbReference type="KEGG" id="bdh:GV66_12130"/>
<evidence type="ECO:0000256" key="3">
    <source>
        <dbReference type="HAMAP-Rule" id="MF_01151"/>
    </source>
</evidence>
<reference evidence="15 19" key="4">
    <citation type="submission" date="2019-07" db="EMBL/GenBank/DDBJ databases">
        <title>Genome sequencing of Bacteroides dorei iSURF_12.</title>
        <authorList>
            <person name="Sevigny J.L."/>
            <person name="Ruoff K.L."/>
            <person name="Price C.E."/>
            <person name="Valls R.A."/>
            <person name="O'Toole G.A."/>
        </authorList>
    </citation>
    <scope>NUCLEOTIDE SEQUENCE [LARGE SCALE GENOMIC DNA]</scope>
    <source>
        <strain evidence="15 19">ANK132K_1B</strain>
    </source>
</reference>
<evidence type="ECO:0000313" key="21">
    <source>
        <dbReference type="Proteomes" id="UP000481616"/>
    </source>
</evidence>
<dbReference type="GO" id="GO:0051087">
    <property type="term" value="F:protein-folding chaperone binding"/>
    <property type="evidence" value="ECO:0007669"/>
    <property type="project" value="InterPro"/>
</dbReference>
<dbReference type="RefSeq" id="WP_005846211.1">
    <property type="nucleotide sequence ID" value="NZ_CAXSLT010000001.1"/>
</dbReference>
<dbReference type="Proteomes" id="UP000481700">
    <property type="component" value="Unassembled WGS sequence"/>
</dbReference>
<evidence type="ECO:0000313" key="15">
    <source>
        <dbReference type="EMBL" id="TWV70362.1"/>
    </source>
</evidence>
<dbReference type="Proteomes" id="UP000481616">
    <property type="component" value="Unassembled WGS sequence"/>
</dbReference>
<evidence type="ECO:0000256" key="6">
    <source>
        <dbReference type="SAM" id="MobiDB-lite"/>
    </source>
</evidence>
<organism evidence="12 16">
    <name type="scientific">Phocaeicola dorei</name>
    <dbReference type="NCBI Taxonomy" id="357276"/>
    <lineage>
        <taxon>Bacteria</taxon>
        <taxon>Pseudomonadati</taxon>
        <taxon>Bacteroidota</taxon>
        <taxon>Bacteroidia</taxon>
        <taxon>Bacteroidales</taxon>
        <taxon>Bacteroidaceae</taxon>
        <taxon>Phocaeicola</taxon>
    </lineage>
</organism>
<dbReference type="EMBL" id="VVZA01000008">
    <property type="protein sequence ID" value="KAA5405037.1"/>
    <property type="molecule type" value="Genomic_DNA"/>
</dbReference>
<dbReference type="Proteomes" id="UP000315833">
    <property type="component" value="Unassembled WGS sequence"/>
</dbReference>
<dbReference type="Proteomes" id="UP000441162">
    <property type="component" value="Unassembled WGS sequence"/>
</dbReference>
<evidence type="ECO:0000256" key="4">
    <source>
        <dbReference type="RuleBase" id="RU004478"/>
    </source>
</evidence>
<evidence type="ECO:0000313" key="14">
    <source>
        <dbReference type="EMBL" id="TDB06942.1"/>
    </source>
</evidence>
<reference evidence="12 16" key="1">
    <citation type="submission" date="2018-08" db="EMBL/GenBank/DDBJ databases">
        <title>A genome reference for cultivated species of the human gut microbiota.</title>
        <authorList>
            <person name="Zou Y."/>
            <person name="Xue W."/>
            <person name="Luo G."/>
        </authorList>
    </citation>
    <scope>NUCLEOTIDE SEQUENCE [LARGE SCALE GENOMIC DNA]</scope>
    <source>
        <strain evidence="12 16">AF14-1AC</strain>
    </source>
</reference>
<dbReference type="CDD" id="cd00446">
    <property type="entry name" value="GrpE"/>
    <property type="match status" value="1"/>
</dbReference>
<gene>
    <name evidence="3 7" type="primary">grpE</name>
    <name evidence="12" type="ORF">DWW04_18315</name>
    <name evidence="13" type="ORF">E1I98_10365</name>
    <name evidence="14" type="ORF">E1J06_05700</name>
    <name evidence="9" type="ORF">F2Y51_11170</name>
    <name evidence="8" type="ORF">F2Y58_01365</name>
    <name evidence="7" type="ORF">F2Z07_15965</name>
    <name evidence="15" type="ORF">FSA04_13230</name>
    <name evidence="11" type="ORF">GKD17_05090</name>
    <name evidence="10" type="ORF">KSU80_05170</name>
</gene>
<dbReference type="PRINTS" id="PR00773">
    <property type="entry name" value="GRPEPROTEIN"/>
</dbReference>
<dbReference type="InterPro" id="IPR009012">
    <property type="entry name" value="GrpE_head"/>
</dbReference>
<dbReference type="AlphaFoldDB" id="A0A0K2HJD2"/>
<dbReference type="GO" id="GO:0051082">
    <property type="term" value="F:unfolded protein binding"/>
    <property type="evidence" value="ECO:0007669"/>
    <property type="project" value="TreeGrafter"/>
</dbReference>
<dbReference type="Pfam" id="PF01025">
    <property type="entry name" value="GrpE"/>
    <property type="match status" value="1"/>
</dbReference>
<evidence type="ECO:0000256" key="5">
    <source>
        <dbReference type="SAM" id="Coils"/>
    </source>
</evidence>
<evidence type="ECO:0000313" key="17">
    <source>
        <dbReference type="Proteomes" id="UP000294527"/>
    </source>
</evidence>
<evidence type="ECO:0000313" key="22">
    <source>
        <dbReference type="Proteomes" id="UP000481700"/>
    </source>
</evidence>
<evidence type="ECO:0000313" key="19">
    <source>
        <dbReference type="Proteomes" id="UP000315833"/>
    </source>
</evidence>
<comment type="similarity">
    <text evidence="1 3 4">Belongs to the GrpE family.</text>
</comment>
<evidence type="ECO:0000313" key="9">
    <source>
        <dbReference type="EMBL" id="KAA5405037.1"/>
    </source>
</evidence>
<evidence type="ECO:0000313" key="7">
    <source>
        <dbReference type="EMBL" id="KAA5317306.1"/>
    </source>
</evidence>
<dbReference type="GO" id="GO:0042803">
    <property type="term" value="F:protein homodimerization activity"/>
    <property type="evidence" value="ECO:0007669"/>
    <property type="project" value="InterPro"/>
</dbReference>
<name>A0A0K2HJD2_9BACT</name>
<dbReference type="GeneID" id="5303294"/>
<dbReference type="InterPro" id="IPR013805">
    <property type="entry name" value="GrpE_CC"/>
</dbReference>
<keyword evidence="3" id="KW-0346">Stress response</keyword>
<feature type="compositionally biased region" description="Basic residues" evidence="6">
    <location>
        <begin position="1"/>
        <end position="11"/>
    </location>
</feature>
<evidence type="ECO:0000313" key="23">
    <source>
        <dbReference type="Proteomes" id="UP000500949"/>
    </source>
</evidence>
<dbReference type="EMBL" id="VVYY01000001">
    <property type="protein sequence ID" value="KAA5400851.1"/>
    <property type="molecule type" value="Genomic_DNA"/>
</dbReference>
<dbReference type="GO" id="GO:0005737">
    <property type="term" value="C:cytoplasm"/>
    <property type="evidence" value="ECO:0007669"/>
    <property type="project" value="UniProtKB-SubCell"/>
</dbReference>
<comment type="function">
    <text evidence="3">Participates actively in the response to hyperosmotic and heat shock by preventing the aggregation of stress-denatured proteins, in association with DnaK and GrpE. It is the nucleotide exchange factor for DnaK and may function as a thermosensor. Unfolded proteins bind initially to DnaJ; upon interaction with the DnaJ-bound protein, DnaK hydrolyzes its bound ATP, resulting in the formation of a stable complex. GrpE releases ADP from DnaK; ATP binding to DnaK triggers the release of the substrate protein, thus completing the reaction cycle. Several rounds of ATP-dependent interactions between DnaJ, DnaK and GrpE are required for fully efficient folding.</text>
</comment>
<reference evidence="11 23" key="5">
    <citation type="submission" date="2019-11" db="EMBL/GenBank/DDBJ databases">
        <title>Complete genome sequence of Bacteroides dorei DSM 17855.</title>
        <authorList>
            <person name="Russell J.T."/>
        </authorList>
    </citation>
    <scope>NUCLEOTIDE SEQUENCE [LARGE SCALE GENOMIC DNA]</scope>
    <source>
        <strain evidence="11 23">DSM 17855</strain>
    </source>
</reference>
<dbReference type="EMBL" id="SLTX01000001">
    <property type="protein sequence ID" value="TDB06942.1"/>
    <property type="molecule type" value="Genomic_DNA"/>
</dbReference>
<proteinExistence type="inferred from homology"/>
<reference evidence="17 18" key="3">
    <citation type="journal article" date="2019" name="Nat. Microbiol.">
        <title>Genomic variation and strain-specific functional adaptation in the human gut microbiome during early life.</title>
        <authorList>
            <person name="Vatanen T."/>
            <person name="Plichta D.R."/>
            <person name="Somani J."/>
            <person name="Munch P.C."/>
            <person name="Arthur T.D."/>
            <person name="Hall A.B."/>
            <person name="Rudolf S."/>
            <person name="Oakeley E.J."/>
            <person name="Ke X."/>
            <person name="Young R.A."/>
            <person name="Haiser H.J."/>
            <person name="Kolde R."/>
            <person name="Yassour M."/>
            <person name="Luopajarvi K."/>
            <person name="Siljander H."/>
            <person name="Virtanen S.M."/>
            <person name="Ilonen J."/>
            <person name="Uibo R."/>
            <person name="Tillmann V."/>
            <person name="Mokurov S."/>
            <person name="Dorshakova N."/>
            <person name="Porter J.A."/>
            <person name="McHardy A.C."/>
            <person name="Lahdesmaki H."/>
            <person name="Vlamakis H."/>
            <person name="Huttenhower C."/>
            <person name="Knip M."/>
            <person name="Xavier R.J."/>
        </authorList>
    </citation>
    <scope>NUCLEOTIDE SEQUENCE [LARGE SCALE GENOMIC DNA]</scope>
    <source>
        <strain evidence="13 17">RJX1047</strain>
        <strain evidence="14 18">RJX1052</strain>
    </source>
</reference>
<evidence type="ECO:0000313" key="10">
    <source>
        <dbReference type="EMBL" id="MBV3122573.1"/>
    </source>
</evidence>
<dbReference type="PANTHER" id="PTHR21237">
    <property type="entry name" value="GRPE PROTEIN"/>
    <property type="match status" value="1"/>
</dbReference>
<reference evidence="20 21" key="2">
    <citation type="journal article" date="2019" name="Nat. Med.">
        <title>A library of human gut bacterial isolates paired with longitudinal multiomics data enables mechanistic microbiome research.</title>
        <authorList>
            <person name="Poyet M."/>
            <person name="Groussin M."/>
            <person name="Gibbons S.M."/>
            <person name="Avila-Pacheco J."/>
            <person name="Jiang X."/>
            <person name="Kearney S.M."/>
            <person name="Perrotta A.R."/>
            <person name="Berdy B."/>
            <person name="Zhao S."/>
            <person name="Lieberman T.D."/>
            <person name="Swanson P.K."/>
            <person name="Smith M."/>
            <person name="Roesemann S."/>
            <person name="Alexander J.E."/>
            <person name="Rich S.A."/>
            <person name="Livny J."/>
            <person name="Vlamakis H."/>
            <person name="Clish C."/>
            <person name="Bullock K."/>
            <person name="Deik A."/>
            <person name="Scott J."/>
            <person name="Pierce K.A."/>
            <person name="Xavier R.J."/>
            <person name="Alm E.J."/>
        </authorList>
    </citation>
    <scope>NUCLEOTIDE SEQUENCE [LARGE SCALE GENOMIC DNA]</scope>
    <source>
        <strain evidence="8 21">BIOML-A1</strain>
        <strain evidence="7 22">BIOML-A25</strain>
        <strain evidence="9 20">BIOML-A4</strain>
    </source>
</reference>
<evidence type="ECO:0000313" key="11">
    <source>
        <dbReference type="EMBL" id="QJR75809.1"/>
    </source>
</evidence>
<dbReference type="EMBL" id="JAHOAX010000003">
    <property type="protein sequence ID" value="MBV3122573.1"/>
    <property type="molecule type" value="Genomic_DNA"/>
</dbReference>
<evidence type="ECO:0000313" key="20">
    <source>
        <dbReference type="Proteomes" id="UP000441162"/>
    </source>
</evidence>
<dbReference type="Proteomes" id="UP000500949">
    <property type="component" value="Chromosome"/>
</dbReference>
<sequence length="206" mass="23521">MSKNKKNKKFNKNMNPTEKNQPQDEEVLKNQEAAEAAIDEETQKEATEELNAEEKVNKELAEAQKTIEEQHDKYLRLSAEFDNYRKRTMKEKAELIKNGGEKAITAILPILDDLERAVKTSETSDDVKAMREGIELIYNKFLKVLNQEGLQKIETDGENFDTDYHEAIALVPAPSEEKKGKILDCVQTGYKLNDKVIRHAKVVVAQ</sequence>
<evidence type="ECO:0000313" key="16">
    <source>
        <dbReference type="Proteomes" id="UP000283678"/>
    </source>
</evidence>
<evidence type="ECO:0000256" key="1">
    <source>
        <dbReference type="ARBA" id="ARBA00009054"/>
    </source>
</evidence>
<dbReference type="SUPFAM" id="SSF58014">
    <property type="entry name" value="Coiled-coil domain of nucleotide exchange factor GrpE"/>
    <property type="match status" value="1"/>
</dbReference>
<evidence type="ECO:0000256" key="2">
    <source>
        <dbReference type="ARBA" id="ARBA00023186"/>
    </source>
</evidence>
<dbReference type="EMBL" id="CP046176">
    <property type="protein sequence ID" value="QJR75809.1"/>
    <property type="molecule type" value="Genomic_DNA"/>
</dbReference>
<dbReference type="GeneID" id="93446059"/>
<dbReference type="SUPFAM" id="SSF51064">
    <property type="entry name" value="Head domain of nucleotide exchange factor GrpE"/>
    <property type="match status" value="1"/>
</dbReference>
<dbReference type="InterPro" id="IPR000740">
    <property type="entry name" value="GrpE"/>
</dbReference>
<dbReference type="Proteomes" id="UP000294834">
    <property type="component" value="Unassembled WGS sequence"/>
</dbReference>
<keyword evidence="5" id="KW-0175">Coiled coil</keyword>
<accession>A0A0K2HJD2</accession>
<evidence type="ECO:0000313" key="8">
    <source>
        <dbReference type="EMBL" id="KAA5400851.1"/>
    </source>
</evidence>